<accession>A0AAV8PQ83</accession>
<evidence type="ECO:0000313" key="2">
    <source>
        <dbReference type="Proteomes" id="UP001222027"/>
    </source>
</evidence>
<proteinExistence type="predicted"/>
<comment type="caution">
    <text evidence="1">The sequence shown here is derived from an EMBL/GenBank/DDBJ whole genome shotgun (WGS) entry which is preliminary data.</text>
</comment>
<dbReference type="AlphaFoldDB" id="A0AAV8PQ83"/>
<keyword evidence="2" id="KW-1185">Reference proteome</keyword>
<sequence>MKGKPTGFKGGVVVPDRLQLDVSVGGIPSPHQNRPSSYLELGPTAKTVRSIPFPFHCLFHLQAGGSSRSVLFTSEGRPIWWFFGAIRSQRGKLSIGVHAVR</sequence>
<organism evidence="1 2">
    <name type="scientific">Ensete ventricosum</name>
    <name type="common">Abyssinian banana</name>
    <name type="synonym">Musa ensete</name>
    <dbReference type="NCBI Taxonomy" id="4639"/>
    <lineage>
        <taxon>Eukaryota</taxon>
        <taxon>Viridiplantae</taxon>
        <taxon>Streptophyta</taxon>
        <taxon>Embryophyta</taxon>
        <taxon>Tracheophyta</taxon>
        <taxon>Spermatophyta</taxon>
        <taxon>Magnoliopsida</taxon>
        <taxon>Liliopsida</taxon>
        <taxon>Zingiberales</taxon>
        <taxon>Musaceae</taxon>
        <taxon>Ensete</taxon>
    </lineage>
</organism>
<evidence type="ECO:0000313" key="1">
    <source>
        <dbReference type="EMBL" id="KAJ8498415.1"/>
    </source>
</evidence>
<protein>
    <submittedName>
        <fullName evidence="1">Uncharacterized protein</fullName>
    </submittedName>
</protein>
<name>A0AAV8PQ83_ENSVE</name>
<gene>
    <name evidence="1" type="ORF">OPV22_008967</name>
</gene>
<reference evidence="1 2" key="1">
    <citation type="submission" date="2022-12" db="EMBL/GenBank/DDBJ databases">
        <title>Chromosome-scale assembly of the Ensete ventricosum genome.</title>
        <authorList>
            <person name="Dussert Y."/>
            <person name="Stocks J."/>
            <person name="Wendawek A."/>
            <person name="Woldeyes F."/>
            <person name="Nichols R.A."/>
            <person name="Borrell J.S."/>
        </authorList>
    </citation>
    <scope>NUCLEOTIDE SEQUENCE [LARGE SCALE GENOMIC DNA]</scope>
    <source>
        <strain evidence="2">cv. Maze</strain>
        <tissue evidence="1">Seeds</tissue>
    </source>
</reference>
<dbReference type="Proteomes" id="UP001222027">
    <property type="component" value="Unassembled WGS sequence"/>
</dbReference>
<dbReference type="EMBL" id="JAQQAF010000003">
    <property type="protein sequence ID" value="KAJ8498415.1"/>
    <property type="molecule type" value="Genomic_DNA"/>
</dbReference>